<dbReference type="PANTHER" id="PTHR45436">
    <property type="entry name" value="SENSOR HISTIDINE KINASE YKOH"/>
    <property type="match status" value="1"/>
</dbReference>
<dbReference type="eggNOG" id="COG0642">
    <property type="taxonomic scope" value="Bacteria"/>
</dbReference>
<organism evidence="14 15">
    <name type="scientific">Methyloversatilis universalis (strain ATCC BAA-1314 / DSM 25237 / JCM 13912 / CCUG 52030 / FAM5)</name>
    <dbReference type="NCBI Taxonomy" id="1000565"/>
    <lineage>
        <taxon>Bacteria</taxon>
        <taxon>Pseudomonadati</taxon>
        <taxon>Pseudomonadota</taxon>
        <taxon>Betaproteobacteria</taxon>
        <taxon>Nitrosomonadales</taxon>
        <taxon>Sterolibacteriaceae</taxon>
        <taxon>Methyloversatilis</taxon>
    </lineage>
</organism>
<evidence type="ECO:0000256" key="6">
    <source>
        <dbReference type="ARBA" id="ARBA00022692"/>
    </source>
</evidence>
<dbReference type="Gene3D" id="1.10.287.130">
    <property type="match status" value="1"/>
</dbReference>
<dbReference type="InterPro" id="IPR036890">
    <property type="entry name" value="HATPase_C_sf"/>
</dbReference>
<evidence type="ECO:0000256" key="1">
    <source>
        <dbReference type="ARBA" id="ARBA00000085"/>
    </source>
</evidence>
<evidence type="ECO:0000256" key="10">
    <source>
        <dbReference type="ARBA" id="ARBA00023136"/>
    </source>
</evidence>
<evidence type="ECO:0000256" key="9">
    <source>
        <dbReference type="ARBA" id="ARBA00023012"/>
    </source>
</evidence>
<evidence type="ECO:0000256" key="4">
    <source>
        <dbReference type="ARBA" id="ARBA00022553"/>
    </source>
</evidence>
<dbReference type="RefSeq" id="WP_008057693.1">
    <property type="nucleotide sequence ID" value="NZ_AFHG01000028.1"/>
</dbReference>
<dbReference type="GO" id="GO:0005886">
    <property type="term" value="C:plasma membrane"/>
    <property type="evidence" value="ECO:0007669"/>
    <property type="project" value="TreeGrafter"/>
</dbReference>
<evidence type="ECO:0000256" key="11">
    <source>
        <dbReference type="SAM" id="Phobius"/>
    </source>
</evidence>
<dbReference type="PRINTS" id="PR00344">
    <property type="entry name" value="BCTRLSENSOR"/>
</dbReference>
<dbReference type="STRING" id="1000565.METUNv1_00074"/>
<dbReference type="InterPro" id="IPR050428">
    <property type="entry name" value="TCS_sensor_his_kinase"/>
</dbReference>
<feature type="transmembrane region" description="Helical" evidence="11">
    <location>
        <begin position="158"/>
        <end position="179"/>
    </location>
</feature>
<dbReference type="PROSITE" id="PS50885">
    <property type="entry name" value="HAMP"/>
    <property type="match status" value="1"/>
</dbReference>
<comment type="subcellular location">
    <subcellularLocation>
        <location evidence="2">Membrane</location>
    </subcellularLocation>
</comment>
<sequence>MSSSLRRRLAGGLAAGFVVLAGLQWWLAGLAVERMLQQQLAQRLQRDAENLLAALEPAADGLPALDAGRIGGEYQRPFSGHYYRIVANGVDLSSRSLWDATLQLPGGDAPVVQQAAAGPEGQSLWLLVARYRKHGRDIRIAVAEDSAPVAAALREWHLLYGALTVTVLALVLAVQQWLLRRALAPLDTLGRQMQALERGERDTLDTALPAEIAPLVDQFNRLLGQLLRRSRRSRDALGNLAHALKTRLAVMVQAAESPALDAHPELRQRLADSAELMRRSIERELRRARLMGGAHPARRSSVRDAADALARTLAILHGGRAPNIALDLPPGLTLAMDEEDLMELLGTLLDNACTWCAGRVCLSVSPADGERGDDLMLTVEDDGPGCPPDQLESLSTRGFRADEAKPGNGLGLSIVRDLVDSYGGALEFGRSPSLGGLRVTVHLPSRLALSAPATVKE</sequence>
<evidence type="ECO:0000256" key="7">
    <source>
        <dbReference type="ARBA" id="ARBA00022777"/>
    </source>
</evidence>
<dbReference type="SMART" id="SM00387">
    <property type="entry name" value="HATPase_c"/>
    <property type="match status" value="1"/>
</dbReference>
<gene>
    <name evidence="14" type="ORF">METUNv1_00074</name>
</gene>
<comment type="catalytic activity">
    <reaction evidence="1">
        <text>ATP + protein L-histidine = ADP + protein N-phospho-L-histidine.</text>
        <dbReference type="EC" id="2.7.13.3"/>
    </reaction>
</comment>
<dbReference type="Pfam" id="PF02518">
    <property type="entry name" value="HATPase_c"/>
    <property type="match status" value="1"/>
</dbReference>
<evidence type="ECO:0000313" key="15">
    <source>
        <dbReference type="Proteomes" id="UP000005019"/>
    </source>
</evidence>
<keyword evidence="7 14" id="KW-0418">Kinase</keyword>
<comment type="caution">
    <text evidence="14">The sequence shown here is derived from an EMBL/GenBank/DDBJ whole genome shotgun (WGS) entry which is preliminary data.</text>
</comment>
<dbReference type="SUPFAM" id="SSF55874">
    <property type="entry name" value="ATPase domain of HSP90 chaperone/DNA topoisomerase II/histidine kinase"/>
    <property type="match status" value="1"/>
</dbReference>
<name>F5R7G8_METUF</name>
<feature type="transmembrane region" description="Helical" evidence="11">
    <location>
        <begin position="9"/>
        <end position="27"/>
    </location>
</feature>
<dbReference type="InterPro" id="IPR003594">
    <property type="entry name" value="HATPase_dom"/>
</dbReference>
<dbReference type="Gene3D" id="3.30.565.10">
    <property type="entry name" value="Histidine kinase-like ATPase, C-terminal domain"/>
    <property type="match status" value="1"/>
</dbReference>
<keyword evidence="4" id="KW-0597">Phosphoprotein</keyword>
<dbReference type="Proteomes" id="UP000005019">
    <property type="component" value="Unassembled WGS sequence"/>
</dbReference>
<evidence type="ECO:0000313" key="14">
    <source>
        <dbReference type="EMBL" id="EGK73447.1"/>
    </source>
</evidence>
<proteinExistence type="predicted"/>
<accession>F5R7G8</accession>
<feature type="domain" description="Histidine kinase" evidence="12">
    <location>
        <begin position="239"/>
        <end position="447"/>
    </location>
</feature>
<reference evidence="14 15" key="1">
    <citation type="journal article" date="2011" name="J. Bacteriol.">
        <title>Genome sequence of Methyloversatilis universalis FAM5T, a methylotrophic representative of the order Rhodocyclales.</title>
        <authorList>
            <person name="Kittichotirat W."/>
            <person name="Good N.M."/>
            <person name="Hall R."/>
            <person name="Bringel F."/>
            <person name="Lajus A."/>
            <person name="Medigue C."/>
            <person name="Smalley N.E."/>
            <person name="Beck D."/>
            <person name="Bumgarner R."/>
            <person name="Vuilleumier S."/>
            <person name="Kalyuzhnaya M.G."/>
        </authorList>
    </citation>
    <scope>NUCLEOTIDE SEQUENCE [LARGE SCALE GENOMIC DNA]</scope>
    <source>
        <strain evidence="15">ATCC BAA-1314 / JCM 13912 / FAM5</strain>
    </source>
</reference>
<dbReference type="PROSITE" id="PS50109">
    <property type="entry name" value="HIS_KIN"/>
    <property type="match status" value="1"/>
</dbReference>
<keyword evidence="10 11" id="KW-0472">Membrane</keyword>
<keyword evidence="9" id="KW-0902">Two-component regulatory system</keyword>
<dbReference type="OrthoDB" id="9809567at2"/>
<keyword evidence="5" id="KW-0808">Transferase</keyword>
<dbReference type="InterPro" id="IPR004358">
    <property type="entry name" value="Sig_transdc_His_kin-like_C"/>
</dbReference>
<keyword evidence="6 11" id="KW-0812">Transmembrane</keyword>
<dbReference type="EC" id="2.7.13.3" evidence="3"/>
<dbReference type="GO" id="GO:0000160">
    <property type="term" value="P:phosphorelay signal transduction system"/>
    <property type="evidence" value="ECO:0007669"/>
    <property type="project" value="UniProtKB-KW"/>
</dbReference>
<dbReference type="InterPro" id="IPR003660">
    <property type="entry name" value="HAMP_dom"/>
</dbReference>
<keyword evidence="8 11" id="KW-1133">Transmembrane helix</keyword>
<evidence type="ECO:0000256" key="8">
    <source>
        <dbReference type="ARBA" id="ARBA00022989"/>
    </source>
</evidence>
<evidence type="ECO:0000259" key="13">
    <source>
        <dbReference type="PROSITE" id="PS50885"/>
    </source>
</evidence>
<dbReference type="EMBL" id="AFHG01000028">
    <property type="protein sequence ID" value="EGK73447.1"/>
    <property type="molecule type" value="Genomic_DNA"/>
</dbReference>
<dbReference type="AlphaFoldDB" id="F5R7G8"/>
<dbReference type="InterPro" id="IPR005467">
    <property type="entry name" value="His_kinase_dom"/>
</dbReference>
<evidence type="ECO:0000259" key="12">
    <source>
        <dbReference type="PROSITE" id="PS50109"/>
    </source>
</evidence>
<feature type="domain" description="HAMP" evidence="13">
    <location>
        <begin position="180"/>
        <end position="231"/>
    </location>
</feature>
<evidence type="ECO:0000256" key="2">
    <source>
        <dbReference type="ARBA" id="ARBA00004370"/>
    </source>
</evidence>
<keyword evidence="15" id="KW-1185">Reference proteome</keyword>
<protein>
    <recommendedName>
        <fullName evidence="3">histidine kinase</fullName>
        <ecNumber evidence="3">2.7.13.3</ecNumber>
    </recommendedName>
</protein>
<dbReference type="PANTHER" id="PTHR45436:SF5">
    <property type="entry name" value="SENSOR HISTIDINE KINASE TRCS"/>
    <property type="match status" value="1"/>
</dbReference>
<dbReference type="GO" id="GO:0004673">
    <property type="term" value="F:protein histidine kinase activity"/>
    <property type="evidence" value="ECO:0007669"/>
    <property type="project" value="UniProtKB-EC"/>
</dbReference>
<evidence type="ECO:0000256" key="5">
    <source>
        <dbReference type="ARBA" id="ARBA00022679"/>
    </source>
</evidence>
<evidence type="ECO:0000256" key="3">
    <source>
        <dbReference type="ARBA" id="ARBA00012438"/>
    </source>
</evidence>